<sequence>MPALICNLPSTEVWVRKEYLTDHQFGHGEFVKGVWVSCKSIPGRAFYFETYLPEYAAMYDKLPISAFLSKPKTPDPDMNLPNLQFWNCMDYGVVAVQKQFIGSMDYELYTRDFGIQKGTYVCTLDNYHQDPDVIDYATSENPAEHKSHNLIELENGQYALYPNNRIRIFDNSLTPEEPKMPDFKVSTVEYQVENGFERLGMGREEEYFWKTAQERKKEEENPEEMYKSQEGRFLDPQ</sequence>
<dbReference type="EMBL" id="MK867354">
    <property type="protein sequence ID" value="QFG06268.1"/>
    <property type="molecule type" value="Genomic_DNA"/>
</dbReference>
<protein>
    <submittedName>
        <fullName evidence="2">Uncharacterized protein</fullName>
    </submittedName>
</protein>
<evidence type="ECO:0000313" key="3">
    <source>
        <dbReference type="Proteomes" id="UP000515683"/>
    </source>
</evidence>
<gene>
    <name evidence="2" type="ORF">SSCSM1_12</name>
</gene>
<name>A0A6M2ZHB5_9CAUD</name>
<organism evidence="2 3">
    <name type="scientific">Synechococcus phage S-SCSM1</name>
    <dbReference type="NCBI Taxonomy" id="2588487"/>
    <lineage>
        <taxon>Viruses</taxon>
        <taxon>Duplodnaviria</taxon>
        <taxon>Heunggongvirae</taxon>
        <taxon>Uroviricota</taxon>
        <taxon>Caudoviricetes</taxon>
        <taxon>Pantevenvirales</taxon>
        <taxon>Kyanoviridae</taxon>
        <taxon>Zhoulongquanvirus</taxon>
        <taxon>Zhoulongquanvirus esscess</taxon>
    </lineage>
</organism>
<reference evidence="2" key="1">
    <citation type="submission" date="2019-04" db="EMBL/GenBank/DDBJ databases">
        <title>Genomic and proteomic characterization of cyanophage S-SCSM1 provides new insights into understanding the viral gene diversity and phage-host interactions.</title>
        <authorList>
            <person name="Wang Q."/>
            <person name="Xu Y."/>
            <person name="Jiao N."/>
            <person name="Zhang R."/>
        </authorList>
    </citation>
    <scope>NUCLEOTIDE SEQUENCE [LARGE SCALE GENOMIC DNA]</scope>
</reference>
<accession>A0A6M2ZHB5</accession>
<evidence type="ECO:0000313" key="2">
    <source>
        <dbReference type="EMBL" id="QFG06268.1"/>
    </source>
</evidence>
<proteinExistence type="predicted"/>
<evidence type="ECO:0000256" key="1">
    <source>
        <dbReference type="SAM" id="MobiDB-lite"/>
    </source>
</evidence>
<keyword evidence="3" id="KW-1185">Reference proteome</keyword>
<feature type="region of interest" description="Disordered" evidence="1">
    <location>
        <begin position="213"/>
        <end position="237"/>
    </location>
</feature>
<dbReference type="Proteomes" id="UP000515683">
    <property type="component" value="Segment"/>
</dbReference>